<feature type="region of interest" description="Disordered" evidence="1">
    <location>
        <begin position="1"/>
        <end position="83"/>
    </location>
</feature>
<protein>
    <submittedName>
        <fullName evidence="2">Uncharacterized protein</fullName>
    </submittedName>
</protein>
<dbReference type="Proteomes" id="UP000569329">
    <property type="component" value="Unassembled WGS sequence"/>
</dbReference>
<name>A0A839DWT1_9PSEU</name>
<keyword evidence="3" id="KW-1185">Reference proteome</keyword>
<evidence type="ECO:0000256" key="1">
    <source>
        <dbReference type="SAM" id="MobiDB-lite"/>
    </source>
</evidence>
<sequence length="83" mass="9405">MSALPQRKPGTHLPDEVYLSPEQQWEWPRNDPDLPEGMMHRVQEGIRALPGRPPPASSSSPTETFRGWMQPPTDQSPYGNFHA</sequence>
<accession>A0A839DWT1</accession>
<comment type="caution">
    <text evidence="2">The sequence shown here is derived from an EMBL/GenBank/DDBJ whole genome shotgun (WGS) entry which is preliminary data.</text>
</comment>
<evidence type="ECO:0000313" key="3">
    <source>
        <dbReference type="Proteomes" id="UP000569329"/>
    </source>
</evidence>
<dbReference type="AlphaFoldDB" id="A0A839DWT1"/>
<proteinExistence type="predicted"/>
<feature type="compositionally biased region" description="Polar residues" evidence="1">
    <location>
        <begin position="72"/>
        <end position="83"/>
    </location>
</feature>
<reference evidence="2 3" key="1">
    <citation type="submission" date="2020-07" db="EMBL/GenBank/DDBJ databases">
        <title>Sequencing the genomes of 1000 actinobacteria strains.</title>
        <authorList>
            <person name="Klenk H.-P."/>
        </authorList>
    </citation>
    <scope>NUCLEOTIDE SEQUENCE [LARGE SCALE GENOMIC DNA]</scope>
    <source>
        <strain evidence="2 3">DSM 45975</strain>
    </source>
</reference>
<evidence type="ECO:0000313" key="2">
    <source>
        <dbReference type="EMBL" id="MBA8823795.1"/>
    </source>
</evidence>
<organism evidence="2 3">
    <name type="scientific">Halosaccharopolyspora lacisalsi</name>
    <dbReference type="NCBI Taxonomy" id="1000566"/>
    <lineage>
        <taxon>Bacteria</taxon>
        <taxon>Bacillati</taxon>
        <taxon>Actinomycetota</taxon>
        <taxon>Actinomycetes</taxon>
        <taxon>Pseudonocardiales</taxon>
        <taxon>Pseudonocardiaceae</taxon>
        <taxon>Halosaccharopolyspora</taxon>
    </lineage>
</organism>
<feature type="compositionally biased region" description="Basic and acidic residues" evidence="1">
    <location>
        <begin position="28"/>
        <end position="44"/>
    </location>
</feature>
<gene>
    <name evidence="2" type="ORF">FHX42_001124</name>
</gene>
<dbReference type="EMBL" id="JACGWZ010000001">
    <property type="protein sequence ID" value="MBA8823795.1"/>
    <property type="molecule type" value="Genomic_DNA"/>
</dbReference>